<reference evidence="4" key="1">
    <citation type="submission" date="2018-05" db="EMBL/GenBank/DDBJ databases">
        <authorList>
            <person name="Li X."/>
        </authorList>
    </citation>
    <scope>NUCLEOTIDE SEQUENCE [LARGE SCALE GENOMIC DNA]</scope>
    <source>
        <strain evidence="4">YIM 73061</strain>
    </source>
</reference>
<dbReference type="RefSeq" id="WP_111515374.1">
    <property type="nucleotide sequence ID" value="NZ_QFYR01000003.1"/>
</dbReference>
<protein>
    <recommendedName>
        <fullName evidence="5">DUF3035 domain-containing protein</fullName>
    </recommendedName>
</protein>
<evidence type="ECO:0000256" key="2">
    <source>
        <dbReference type="SAM" id="SignalP"/>
    </source>
</evidence>
<proteinExistence type="predicted"/>
<feature type="chain" id="PRO_5016289546" description="DUF3035 domain-containing protein" evidence="2">
    <location>
        <begin position="27"/>
        <end position="152"/>
    </location>
</feature>
<gene>
    <name evidence="3" type="ORF">DJ018_12890</name>
</gene>
<dbReference type="PROSITE" id="PS51257">
    <property type="entry name" value="PROKAR_LIPOPROTEIN"/>
    <property type="match status" value="1"/>
</dbReference>
<evidence type="ECO:0000256" key="1">
    <source>
        <dbReference type="SAM" id="MobiDB-lite"/>
    </source>
</evidence>
<evidence type="ECO:0000313" key="3">
    <source>
        <dbReference type="EMBL" id="RAK52050.1"/>
    </source>
</evidence>
<evidence type="ECO:0008006" key="5">
    <source>
        <dbReference type="Google" id="ProtNLM"/>
    </source>
</evidence>
<feature type="signal peptide" evidence="2">
    <location>
        <begin position="1"/>
        <end position="26"/>
    </location>
</feature>
<sequence length="152" mass="16209">MNAPHRLFVNARAARKAVLVSFCAGAASLLGGCVGNPLAEAPVDPASPIAAEVTRAARMKAPYPKFTDIPKVPTDVRPLRQYGQAADELERARSQIEQATAPQTWTLENTEGFASQARRAAGPELAAPNQADSEAYANELRRRATPPPPPAR</sequence>
<dbReference type="Proteomes" id="UP000249725">
    <property type="component" value="Unassembled WGS sequence"/>
</dbReference>
<accession>A0A328ABN0</accession>
<dbReference type="AlphaFoldDB" id="A0A328ABN0"/>
<feature type="compositionally biased region" description="Polar residues" evidence="1">
    <location>
        <begin position="95"/>
        <end position="113"/>
    </location>
</feature>
<name>A0A328ABN0_9CAUL</name>
<keyword evidence="4" id="KW-1185">Reference proteome</keyword>
<evidence type="ECO:0000313" key="4">
    <source>
        <dbReference type="Proteomes" id="UP000249725"/>
    </source>
</evidence>
<organism evidence="3 4">
    <name type="scientific">Phenylobacterium deserti</name>
    <dbReference type="NCBI Taxonomy" id="1914756"/>
    <lineage>
        <taxon>Bacteria</taxon>
        <taxon>Pseudomonadati</taxon>
        <taxon>Pseudomonadota</taxon>
        <taxon>Alphaproteobacteria</taxon>
        <taxon>Caulobacterales</taxon>
        <taxon>Caulobacteraceae</taxon>
        <taxon>Phenylobacterium</taxon>
    </lineage>
</organism>
<keyword evidence="2" id="KW-0732">Signal</keyword>
<dbReference type="EMBL" id="QFYR01000003">
    <property type="protein sequence ID" value="RAK52050.1"/>
    <property type="molecule type" value="Genomic_DNA"/>
</dbReference>
<dbReference type="OrthoDB" id="7211009at2"/>
<comment type="caution">
    <text evidence="3">The sequence shown here is derived from an EMBL/GenBank/DDBJ whole genome shotgun (WGS) entry which is preliminary data.</text>
</comment>
<feature type="region of interest" description="Disordered" evidence="1">
    <location>
        <begin position="85"/>
        <end position="152"/>
    </location>
</feature>